<dbReference type="Proteomes" id="UP001227192">
    <property type="component" value="Unassembled WGS sequence"/>
</dbReference>
<evidence type="ECO:0000313" key="3">
    <source>
        <dbReference type="Proteomes" id="UP001227192"/>
    </source>
</evidence>
<feature type="compositionally biased region" description="Basic and acidic residues" evidence="1">
    <location>
        <begin position="11"/>
        <end position="22"/>
    </location>
</feature>
<evidence type="ECO:0000256" key="1">
    <source>
        <dbReference type="SAM" id="MobiDB-lite"/>
    </source>
</evidence>
<protein>
    <submittedName>
        <fullName evidence="2">Uncharacterized protein</fullName>
    </submittedName>
</protein>
<sequence length="98" mass="11267">MIDMNGYTRESVSRPDKNRTTTEVKTYNSEDSLVVNHPTTNSPACGFSPSKGYKRELYTDETEHCSLFDLDHKTRVFLSRADVNSNIIVRHSKLRNNE</sequence>
<gene>
    <name evidence="2" type="ORF">VN97_g10840</name>
</gene>
<name>A0AAI9X3S0_PENTH</name>
<comment type="caution">
    <text evidence="2">The sequence shown here is derived from an EMBL/GenBank/DDBJ whole genome shotgun (WGS) entry which is preliminary data.</text>
</comment>
<dbReference type="EMBL" id="LACB01000537">
    <property type="protein sequence ID" value="KAJ9482592.1"/>
    <property type="molecule type" value="Genomic_DNA"/>
</dbReference>
<feature type="compositionally biased region" description="Polar residues" evidence="1">
    <location>
        <begin position="23"/>
        <end position="43"/>
    </location>
</feature>
<keyword evidence="3" id="KW-1185">Reference proteome</keyword>
<proteinExistence type="predicted"/>
<reference evidence="2" key="2">
    <citation type="journal article" date="2016" name="Fungal Biol.">
        <title>Ochratoxin A production by Penicillium thymicola.</title>
        <authorList>
            <person name="Nguyen H.D.T."/>
            <person name="McMullin D.R."/>
            <person name="Ponomareva E."/>
            <person name="Riley R."/>
            <person name="Pomraning K.R."/>
            <person name="Baker S.E."/>
            <person name="Seifert K.A."/>
        </authorList>
    </citation>
    <scope>NUCLEOTIDE SEQUENCE</scope>
    <source>
        <strain evidence="2">DAOM 180753</strain>
    </source>
</reference>
<evidence type="ECO:0000313" key="2">
    <source>
        <dbReference type="EMBL" id="KAJ9482592.1"/>
    </source>
</evidence>
<accession>A0AAI9X3S0</accession>
<organism evidence="2 3">
    <name type="scientific">Penicillium thymicola</name>
    <dbReference type="NCBI Taxonomy" id="293382"/>
    <lineage>
        <taxon>Eukaryota</taxon>
        <taxon>Fungi</taxon>
        <taxon>Dikarya</taxon>
        <taxon>Ascomycota</taxon>
        <taxon>Pezizomycotina</taxon>
        <taxon>Eurotiomycetes</taxon>
        <taxon>Eurotiomycetidae</taxon>
        <taxon>Eurotiales</taxon>
        <taxon>Aspergillaceae</taxon>
        <taxon>Penicillium</taxon>
    </lineage>
</organism>
<reference evidence="2" key="1">
    <citation type="submission" date="2015-06" db="EMBL/GenBank/DDBJ databases">
        <authorList>
            <person name="Nguyen H."/>
        </authorList>
    </citation>
    <scope>NUCLEOTIDE SEQUENCE</scope>
    <source>
        <strain evidence="2">DAOM 180753</strain>
    </source>
</reference>
<feature type="region of interest" description="Disordered" evidence="1">
    <location>
        <begin position="1"/>
        <end position="48"/>
    </location>
</feature>
<dbReference type="AlphaFoldDB" id="A0AAI9X3S0"/>